<evidence type="ECO:0000313" key="2">
    <source>
        <dbReference type="EMBL" id="TPH18146.1"/>
    </source>
</evidence>
<protein>
    <submittedName>
        <fullName evidence="2">SRPBCC domain-containing protein</fullName>
    </submittedName>
</protein>
<dbReference type="Gene3D" id="3.30.530.20">
    <property type="match status" value="1"/>
</dbReference>
<dbReference type="InterPro" id="IPR023393">
    <property type="entry name" value="START-like_dom_sf"/>
</dbReference>
<evidence type="ECO:0000313" key="3">
    <source>
        <dbReference type="Proteomes" id="UP000315303"/>
    </source>
</evidence>
<dbReference type="EMBL" id="SAWY01000005">
    <property type="protein sequence ID" value="TPH18146.1"/>
    <property type="molecule type" value="Genomic_DNA"/>
</dbReference>
<feature type="chain" id="PRO_5021289011" evidence="1">
    <location>
        <begin position="18"/>
        <end position="169"/>
    </location>
</feature>
<dbReference type="SUPFAM" id="SSF55961">
    <property type="entry name" value="Bet v1-like"/>
    <property type="match status" value="1"/>
</dbReference>
<evidence type="ECO:0000256" key="1">
    <source>
        <dbReference type="SAM" id="SignalP"/>
    </source>
</evidence>
<gene>
    <name evidence="2" type="ORF">EPA86_03270</name>
</gene>
<comment type="caution">
    <text evidence="2">The sequence shown here is derived from an EMBL/GenBank/DDBJ whole genome shotgun (WGS) entry which is preliminary data.</text>
</comment>
<sequence>MKYLFMLLLLINGTCFAKVISKASNGFSIKIETKVPVNNEVAYQQFLKVGKWWHPDHTWFGKSESLTIIPEVGQCFCEKNGDKQALHMTISYVDPNKEIRMIGGLGPLQMLGIHGGMSWKFEPVTDSTTKIIFTYQVSGYMDNGLDSLAPIVDKVQGIQLARLKAILSK</sequence>
<dbReference type="Proteomes" id="UP000315303">
    <property type="component" value="Unassembled WGS sequence"/>
</dbReference>
<reference evidence="2 3" key="1">
    <citation type="submission" date="2019-01" db="EMBL/GenBank/DDBJ databases">
        <title>Litorilituus lipolytica sp. nov., isolated from intertidal sand of the Yellow Sea in China.</title>
        <authorList>
            <person name="Liu A."/>
        </authorList>
    </citation>
    <scope>NUCLEOTIDE SEQUENCE [LARGE SCALE GENOMIC DNA]</scope>
    <source>
        <strain evidence="2 3">RZ04</strain>
    </source>
</reference>
<accession>A0A502L328</accession>
<dbReference type="OrthoDB" id="6329454at2"/>
<name>A0A502L328_9GAMM</name>
<organism evidence="2 3">
    <name type="scientific">Litorilituus lipolyticus</name>
    <dbReference type="NCBI Taxonomy" id="2491017"/>
    <lineage>
        <taxon>Bacteria</taxon>
        <taxon>Pseudomonadati</taxon>
        <taxon>Pseudomonadota</taxon>
        <taxon>Gammaproteobacteria</taxon>
        <taxon>Alteromonadales</taxon>
        <taxon>Colwelliaceae</taxon>
        <taxon>Litorilituus</taxon>
    </lineage>
</organism>
<keyword evidence="3" id="KW-1185">Reference proteome</keyword>
<proteinExistence type="predicted"/>
<keyword evidence="1" id="KW-0732">Signal</keyword>
<feature type="signal peptide" evidence="1">
    <location>
        <begin position="1"/>
        <end position="17"/>
    </location>
</feature>
<dbReference type="AlphaFoldDB" id="A0A502L328"/>
<dbReference type="RefSeq" id="WP_140601843.1">
    <property type="nucleotide sequence ID" value="NZ_SAWY01000005.1"/>
</dbReference>